<evidence type="ECO:0000313" key="2">
    <source>
        <dbReference type="EMBL" id="TBU12147.1"/>
    </source>
</evidence>
<feature type="region of interest" description="Disordered" evidence="1">
    <location>
        <begin position="85"/>
        <end position="109"/>
    </location>
</feature>
<proteinExistence type="predicted"/>
<name>A0A4Q9LUW4_9MICR</name>
<evidence type="ECO:0000313" key="3">
    <source>
        <dbReference type="Proteomes" id="UP000292282"/>
    </source>
</evidence>
<organism evidence="2 3">
    <name type="scientific">Hamiltosporidium tvaerminnensis</name>
    <dbReference type="NCBI Taxonomy" id="1176355"/>
    <lineage>
        <taxon>Eukaryota</taxon>
        <taxon>Fungi</taxon>
        <taxon>Fungi incertae sedis</taxon>
        <taxon>Microsporidia</taxon>
        <taxon>Dubosqiidae</taxon>
        <taxon>Hamiltosporidium</taxon>
    </lineage>
</organism>
<comment type="caution">
    <text evidence="2">The sequence shown here is derived from an EMBL/GenBank/DDBJ whole genome shotgun (WGS) entry which is preliminary data.</text>
</comment>
<gene>
    <name evidence="2" type="ORF">CWI38_0878p0010</name>
</gene>
<dbReference type="AlphaFoldDB" id="A0A4Q9LUW4"/>
<accession>A0A4Q9LUW4</accession>
<dbReference type="Proteomes" id="UP000292282">
    <property type="component" value="Unassembled WGS sequence"/>
</dbReference>
<sequence>MTQIYSEKQKVCVNTATLHEILDKKYAEIRVNTEAKNNVKKYNLFANESGLIYKCTVDGIVSKYNQMYAKRLQIPINQMPKRVGKERYKCDNLDDSEPSMNTKEESDSK</sequence>
<dbReference type="VEuPathDB" id="MicrosporidiaDB:CWI38_0878p0010"/>
<evidence type="ECO:0000256" key="1">
    <source>
        <dbReference type="SAM" id="MobiDB-lite"/>
    </source>
</evidence>
<keyword evidence="3" id="KW-1185">Reference proteome</keyword>
<dbReference type="EMBL" id="PITK01000878">
    <property type="protein sequence ID" value="TBU12147.1"/>
    <property type="molecule type" value="Genomic_DNA"/>
</dbReference>
<reference evidence="2 3" key="1">
    <citation type="submission" date="2017-12" db="EMBL/GenBank/DDBJ databases">
        <authorList>
            <person name="Pombert J.-F."/>
            <person name="Haag K.L."/>
            <person name="Ebert D."/>
        </authorList>
    </citation>
    <scope>NUCLEOTIDE SEQUENCE [LARGE SCALE GENOMIC DNA]</scope>
    <source>
        <strain evidence="2">IL-G-3</strain>
    </source>
</reference>
<protein>
    <submittedName>
        <fullName evidence="2">Uncharacterized protein</fullName>
    </submittedName>
</protein>